<dbReference type="OrthoDB" id="1470350at2759"/>
<dbReference type="GO" id="GO:0005737">
    <property type="term" value="C:cytoplasm"/>
    <property type="evidence" value="ECO:0007669"/>
    <property type="project" value="TreeGrafter"/>
</dbReference>
<comment type="caution">
    <text evidence="6">The sequence shown here is derived from an EMBL/GenBank/DDBJ whole genome shotgun (WGS) entry which is preliminary data.</text>
</comment>
<comment type="similarity">
    <text evidence="1">Belongs to the cytochrome P450 family.</text>
</comment>
<evidence type="ECO:0000256" key="3">
    <source>
        <dbReference type="ARBA" id="ARBA00023004"/>
    </source>
</evidence>
<evidence type="ECO:0000256" key="4">
    <source>
        <dbReference type="ARBA" id="ARBA00023033"/>
    </source>
</evidence>
<dbReference type="GO" id="GO:0020037">
    <property type="term" value="F:heme binding"/>
    <property type="evidence" value="ECO:0007669"/>
    <property type="project" value="InterPro"/>
</dbReference>
<keyword evidence="4" id="KW-0560">Oxidoreductase</keyword>
<sequence>MEAITLIILALLVILISIWCLSWSKSSIKSIPGPWTNGLPIVGSLPFMTSRPFIKLTELGEKNGPIYRLKLGSVNVVVLTDFETIKEAFSKDALMGRPPDIPLEFTEETLRSEVMSTAKWNEQRRFSLHMLRDLGFGKTRMEEHIQHHPSLKEPIRQLEKYSRPFSKQQDNMDQCACWPWRKRESWPTGQRCSRERTTLPLYSTSRIFHQKYPAKLRAARVAKSMGSSSYRPPNLFNYTHERICDCPTGFRKMQFFSPKMDLLQPISTGSDSLMITSAAEEKLVWHCTMPQSACSLPHEYEEDKDKPLARMIEKSNF</sequence>
<dbReference type="InterPro" id="IPR050182">
    <property type="entry name" value="Cytochrome_P450_fam2"/>
</dbReference>
<keyword evidence="5" id="KW-0732">Signal</keyword>
<gene>
    <name evidence="6" type="ORF">AVEN_30073_1</name>
</gene>
<evidence type="ECO:0000256" key="2">
    <source>
        <dbReference type="ARBA" id="ARBA00022723"/>
    </source>
</evidence>
<evidence type="ECO:0000313" key="7">
    <source>
        <dbReference type="Proteomes" id="UP000499080"/>
    </source>
</evidence>
<keyword evidence="2" id="KW-0479">Metal-binding</keyword>
<dbReference type="InterPro" id="IPR001128">
    <property type="entry name" value="Cyt_P450"/>
</dbReference>
<evidence type="ECO:0000256" key="5">
    <source>
        <dbReference type="SAM" id="SignalP"/>
    </source>
</evidence>
<feature type="chain" id="PRO_5021369413" description="Cytochrome P450 18a1" evidence="5">
    <location>
        <begin position="25"/>
        <end position="317"/>
    </location>
</feature>
<dbReference type="GO" id="GO:0006805">
    <property type="term" value="P:xenobiotic metabolic process"/>
    <property type="evidence" value="ECO:0007669"/>
    <property type="project" value="TreeGrafter"/>
</dbReference>
<keyword evidence="7" id="KW-1185">Reference proteome</keyword>
<feature type="signal peptide" evidence="5">
    <location>
        <begin position="1"/>
        <end position="24"/>
    </location>
</feature>
<organism evidence="6 7">
    <name type="scientific">Araneus ventricosus</name>
    <name type="common">Orbweaver spider</name>
    <name type="synonym">Epeira ventricosa</name>
    <dbReference type="NCBI Taxonomy" id="182803"/>
    <lineage>
        <taxon>Eukaryota</taxon>
        <taxon>Metazoa</taxon>
        <taxon>Ecdysozoa</taxon>
        <taxon>Arthropoda</taxon>
        <taxon>Chelicerata</taxon>
        <taxon>Arachnida</taxon>
        <taxon>Araneae</taxon>
        <taxon>Araneomorphae</taxon>
        <taxon>Entelegynae</taxon>
        <taxon>Araneoidea</taxon>
        <taxon>Araneidae</taxon>
        <taxon>Araneus</taxon>
    </lineage>
</organism>
<dbReference type="GO" id="GO:0006082">
    <property type="term" value="P:organic acid metabolic process"/>
    <property type="evidence" value="ECO:0007669"/>
    <property type="project" value="TreeGrafter"/>
</dbReference>
<dbReference type="EMBL" id="BGPR01037433">
    <property type="protein sequence ID" value="GBO13016.1"/>
    <property type="molecule type" value="Genomic_DNA"/>
</dbReference>
<dbReference type="InterPro" id="IPR036396">
    <property type="entry name" value="Cyt_P450_sf"/>
</dbReference>
<reference evidence="6 7" key="1">
    <citation type="journal article" date="2019" name="Sci. Rep.">
        <title>Orb-weaving spider Araneus ventricosus genome elucidates the spidroin gene catalogue.</title>
        <authorList>
            <person name="Kono N."/>
            <person name="Nakamura H."/>
            <person name="Ohtoshi R."/>
            <person name="Moran D.A.P."/>
            <person name="Shinohara A."/>
            <person name="Yoshida Y."/>
            <person name="Fujiwara M."/>
            <person name="Mori M."/>
            <person name="Tomita M."/>
            <person name="Arakawa K."/>
        </authorList>
    </citation>
    <scope>NUCLEOTIDE SEQUENCE [LARGE SCALE GENOMIC DNA]</scope>
</reference>
<accession>A0A4Y2UMV9</accession>
<name>A0A4Y2UMV9_ARAVE</name>
<dbReference type="SUPFAM" id="SSF48264">
    <property type="entry name" value="Cytochrome P450"/>
    <property type="match status" value="1"/>
</dbReference>
<dbReference type="GO" id="GO:0016712">
    <property type="term" value="F:oxidoreductase activity, acting on paired donors, with incorporation or reduction of molecular oxygen, reduced flavin or flavoprotein as one donor, and incorporation of one atom of oxygen"/>
    <property type="evidence" value="ECO:0007669"/>
    <property type="project" value="TreeGrafter"/>
</dbReference>
<dbReference type="PANTHER" id="PTHR24300:SF375">
    <property type="entry name" value="CYTOCHROME P450 FAMILY"/>
    <property type="match status" value="1"/>
</dbReference>
<keyword evidence="4" id="KW-0503">Monooxygenase</keyword>
<evidence type="ECO:0000256" key="1">
    <source>
        <dbReference type="ARBA" id="ARBA00010617"/>
    </source>
</evidence>
<dbReference type="PANTHER" id="PTHR24300">
    <property type="entry name" value="CYTOCHROME P450 508A4-RELATED"/>
    <property type="match status" value="1"/>
</dbReference>
<dbReference type="GO" id="GO:0005506">
    <property type="term" value="F:iron ion binding"/>
    <property type="evidence" value="ECO:0007669"/>
    <property type="project" value="InterPro"/>
</dbReference>
<dbReference type="Pfam" id="PF00067">
    <property type="entry name" value="p450"/>
    <property type="match status" value="1"/>
</dbReference>
<proteinExistence type="inferred from homology"/>
<keyword evidence="3" id="KW-0408">Iron</keyword>
<protein>
    <recommendedName>
        <fullName evidence="8">Cytochrome P450 18a1</fullName>
    </recommendedName>
</protein>
<dbReference type="AlphaFoldDB" id="A0A4Y2UMV9"/>
<evidence type="ECO:0008006" key="8">
    <source>
        <dbReference type="Google" id="ProtNLM"/>
    </source>
</evidence>
<dbReference type="Gene3D" id="1.10.630.10">
    <property type="entry name" value="Cytochrome P450"/>
    <property type="match status" value="1"/>
</dbReference>
<evidence type="ECO:0000313" key="6">
    <source>
        <dbReference type="EMBL" id="GBO13016.1"/>
    </source>
</evidence>
<dbReference type="Proteomes" id="UP000499080">
    <property type="component" value="Unassembled WGS sequence"/>
</dbReference>